<dbReference type="Gene3D" id="3.90.960.10">
    <property type="entry name" value="YbaK/aminoacyl-tRNA synthetase-associated domain"/>
    <property type="match status" value="1"/>
</dbReference>
<dbReference type="SUPFAM" id="SSF55826">
    <property type="entry name" value="YbaK/ProRS associated domain"/>
    <property type="match status" value="1"/>
</dbReference>
<dbReference type="STRING" id="695850.A0A067CZM7"/>
<sequence>MVLGVARKKVRFARPTECTSIFGYAPGTVPPFAHDVPARVLLDTALEGAERIVLGGGTSDVLLEASFEALLELCHAPRVLPLAMQHDITSLQAAPQD</sequence>
<dbReference type="RefSeq" id="XP_012197182.1">
    <property type="nucleotide sequence ID" value="XM_012341792.1"/>
</dbReference>
<reference evidence="2 3" key="1">
    <citation type="journal article" date="2013" name="PLoS Genet.">
        <title>Distinctive expansion of potential virulence genes in the genome of the oomycete fish pathogen Saprolegnia parasitica.</title>
        <authorList>
            <person name="Jiang R.H."/>
            <person name="de Bruijn I."/>
            <person name="Haas B.J."/>
            <person name="Belmonte R."/>
            <person name="Lobach L."/>
            <person name="Christie J."/>
            <person name="van den Ackerveken G."/>
            <person name="Bottin A."/>
            <person name="Bulone V."/>
            <person name="Diaz-Moreno S.M."/>
            <person name="Dumas B."/>
            <person name="Fan L."/>
            <person name="Gaulin E."/>
            <person name="Govers F."/>
            <person name="Grenville-Briggs L.J."/>
            <person name="Horner N.R."/>
            <person name="Levin J.Z."/>
            <person name="Mammella M."/>
            <person name="Meijer H.J."/>
            <person name="Morris P."/>
            <person name="Nusbaum C."/>
            <person name="Oome S."/>
            <person name="Phillips A.J."/>
            <person name="van Rooyen D."/>
            <person name="Rzeszutek E."/>
            <person name="Saraiva M."/>
            <person name="Secombes C.J."/>
            <person name="Seidl M.F."/>
            <person name="Snel B."/>
            <person name="Stassen J.H."/>
            <person name="Sykes S."/>
            <person name="Tripathy S."/>
            <person name="van den Berg H."/>
            <person name="Vega-Arreguin J.C."/>
            <person name="Wawra S."/>
            <person name="Young S.K."/>
            <person name="Zeng Q."/>
            <person name="Dieguez-Uribeondo J."/>
            <person name="Russ C."/>
            <person name="Tyler B.M."/>
            <person name="van West P."/>
        </authorList>
    </citation>
    <scope>NUCLEOTIDE SEQUENCE [LARGE SCALE GENOMIC DNA]</scope>
    <source>
        <strain evidence="2 3">CBS 223.65</strain>
    </source>
</reference>
<dbReference type="VEuPathDB" id="FungiDB:SPRG_03203"/>
<organism evidence="2 3">
    <name type="scientific">Saprolegnia parasitica (strain CBS 223.65)</name>
    <dbReference type="NCBI Taxonomy" id="695850"/>
    <lineage>
        <taxon>Eukaryota</taxon>
        <taxon>Sar</taxon>
        <taxon>Stramenopiles</taxon>
        <taxon>Oomycota</taxon>
        <taxon>Saprolegniomycetes</taxon>
        <taxon>Saprolegniales</taxon>
        <taxon>Saprolegniaceae</taxon>
        <taxon>Saprolegnia</taxon>
    </lineage>
</organism>
<dbReference type="AlphaFoldDB" id="A0A067CZM7"/>
<name>A0A067CZM7_SAPPC</name>
<feature type="domain" description="YbaK/aminoacyl-tRNA synthetase-associated" evidence="1">
    <location>
        <begin position="7"/>
        <end position="72"/>
    </location>
</feature>
<dbReference type="PANTHER" id="PTHR30411">
    <property type="entry name" value="CYTOPLASMIC PROTEIN"/>
    <property type="match status" value="1"/>
</dbReference>
<dbReference type="PANTHER" id="PTHR30411:SF1">
    <property type="entry name" value="CYTOPLASMIC PROTEIN"/>
    <property type="match status" value="1"/>
</dbReference>
<accession>A0A067CZM7</accession>
<dbReference type="KEGG" id="spar:SPRG_03203"/>
<dbReference type="Pfam" id="PF04073">
    <property type="entry name" value="tRNA_edit"/>
    <property type="match status" value="1"/>
</dbReference>
<dbReference type="CDD" id="cd04332">
    <property type="entry name" value="YbaK_like"/>
    <property type="match status" value="1"/>
</dbReference>
<dbReference type="EMBL" id="KK583196">
    <property type="protein sequence ID" value="KDO31986.1"/>
    <property type="molecule type" value="Genomic_DNA"/>
</dbReference>
<evidence type="ECO:0000313" key="3">
    <source>
        <dbReference type="Proteomes" id="UP000030745"/>
    </source>
</evidence>
<keyword evidence="3" id="KW-1185">Reference proteome</keyword>
<dbReference type="InterPro" id="IPR036754">
    <property type="entry name" value="YbaK/aa-tRNA-synt-asso_dom_sf"/>
</dbReference>
<evidence type="ECO:0000313" key="2">
    <source>
        <dbReference type="EMBL" id="KDO31986.1"/>
    </source>
</evidence>
<dbReference type="GeneID" id="24125728"/>
<dbReference type="Proteomes" id="UP000030745">
    <property type="component" value="Unassembled WGS sequence"/>
</dbReference>
<proteinExistence type="predicted"/>
<protein>
    <recommendedName>
        <fullName evidence="1">YbaK/aminoacyl-tRNA synthetase-associated domain-containing protein</fullName>
    </recommendedName>
</protein>
<dbReference type="InterPro" id="IPR007214">
    <property type="entry name" value="YbaK/aa-tRNA-synth-assoc-dom"/>
</dbReference>
<dbReference type="GO" id="GO:0002161">
    <property type="term" value="F:aminoacyl-tRNA deacylase activity"/>
    <property type="evidence" value="ECO:0007669"/>
    <property type="project" value="InterPro"/>
</dbReference>
<gene>
    <name evidence="2" type="ORF">SPRG_03203</name>
</gene>
<evidence type="ECO:0000259" key="1">
    <source>
        <dbReference type="Pfam" id="PF04073"/>
    </source>
</evidence>